<protein>
    <recommendedName>
        <fullName evidence="4">Ribosome biogenesis protein NOP53</fullName>
    </recommendedName>
</protein>
<dbReference type="AlphaFoldDB" id="A0AA39G7D8"/>
<dbReference type="GO" id="GO:0000027">
    <property type="term" value="P:ribosomal large subunit assembly"/>
    <property type="evidence" value="ECO:0007669"/>
    <property type="project" value="TreeGrafter"/>
</dbReference>
<comment type="similarity">
    <text evidence="3">Belongs to the NOP53 family.</text>
</comment>
<reference evidence="8" key="2">
    <citation type="submission" date="2023-03" db="EMBL/GenBank/DDBJ databases">
        <authorList>
            <person name="Inwood S.N."/>
            <person name="Skelly J.G."/>
            <person name="Guhlin J."/>
            <person name="Harrop T.W.R."/>
            <person name="Goldson S.G."/>
            <person name="Dearden P.K."/>
        </authorList>
    </citation>
    <scope>NUCLEOTIDE SEQUENCE</scope>
    <source>
        <strain evidence="8">Lincoln</strain>
        <tissue evidence="8">Whole body</tissue>
    </source>
</reference>
<evidence type="ECO:0000256" key="3">
    <source>
        <dbReference type="ARBA" id="ARBA00008838"/>
    </source>
</evidence>
<accession>A0AA39G7D8</accession>
<comment type="subcellular location">
    <subcellularLocation>
        <location evidence="1">Nucleus</location>
        <location evidence="1">Nucleolus</location>
    </subcellularLocation>
    <subcellularLocation>
        <location evidence="2">Nucleus</location>
        <location evidence="2">Nucleoplasm</location>
    </subcellularLocation>
</comment>
<dbReference type="InterPro" id="IPR011687">
    <property type="entry name" value="Nop53/GLTSCR2"/>
</dbReference>
<dbReference type="GO" id="GO:0005654">
    <property type="term" value="C:nucleoplasm"/>
    <property type="evidence" value="ECO:0007669"/>
    <property type="project" value="UniProtKB-SubCell"/>
</dbReference>
<evidence type="ECO:0000313" key="8">
    <source>
        <dbReference type="EMBL" id="KAK0182758.1"/>
    </source>
</evidence>
<dbReference type="EMBL" id="JAQQBR010000001">
    <property type="protein sequence ID" value="KAK0182758.1"/>
    <property type="molecule type" value="Genomic_DNA"/>
</dbReference>
<proteinExistence type="inferred from homology"/>
<name>A0AA39G7D8_MICHY</name>
<feature type="compositionally biased region" description="Basic residues" evidence="7">
    <location>
        <begin position="8"/>
        <end position="21"/>
    </location>
</feature>
<evidence type="ECO:0000256" key="1">
    <source>
        <dbReference type="ARBA" id="ARBA00004604"/>
    </source>
</evidence>
<dbReference type="PANTHER" id="PTHR14211">
    <property type="entry name" value="GLIOMA SUPPRESSOR CANDIDATE REGION GENE 2"/>
    <property type="match status" value="1"/>
</dbReference>
<dbReference type="GO" id="GO:0008097">
    <property type="term" value="F:5S rRNA binding"/>
    <property type="evidence" value="ECO:0007669"/>
    <property type="project" value="TreeGrafter"/>
</dbReference>
<keyword evidence="9" id="KW-1185">Reference proteome</keyword>
<feature type="region of interest" description="Disordered" evidence="7">
    <location>
        <begin position="1"/>
        <end position="21"/>
    </location>
</feature>
<gene>
    <name evidence="8" type="ORF">PV327_000859</name>
</gene>
<evidence type="ECO:0000256" key="5">
    <source>
        <dbReference type="ARBA" id="ARBA00022517"/>
    </source>
</evidence>
<organism evidence="8 9">
    <name type="scientific">Microctonus hyperodae</name>
    <name type="common">Parasitoid wasp</name>
    <dbReference type="NCBI Taxonomy" id="165561"/>
    <lineage>
        <taxon>Eukaryota</taxon>
        <taxon>Metazoa</taxon>
        <taxon>Ecdysozoa</taxon>
        <taxon>Arthropoda</taxon>
        <taxon>Hexapoda</taxon>
        <taxon>Insecta</taxon>
        <taxon>Pterygota</taxon>
        <taxon>Neoptera</taxon>
        <taxon>Endopterygota</taxon>
        <taxon>Hymenoptera</taxon>
        <taxon>Apocrita</taxon>
        <taxon>Ichneumonoidea</taxon>
        <taxon>Braconidae</taxon>
        <taxon>Euphorinae</taxon>
        <taxon>Microctonus</taxon>
    </lineage>
</organism>
<reference evidence="8" key="1">
    <citation type="journal article" date="2023" name="bioRxiv">
        <title>Scaffold-level genome assemblies of two parasitoid biocontrol wasps reveal the parthenogenesis mechanism and an associated novel virus.</title>
        <authorList>
            <person name="Inwood S."/>
            <person name="Skelly J."/>
            <person name="Guhlin J."/>
            <person name="Harrop T."/>
            <person name="Goldson S."/>
            <person name="Dearden P."/>
        </authorList>
    </citation>
    <scope>NUCLEOTIDE SEQUENCE</scope>
    <source>
        <strain evidence="8">Lincoln</strain>
        <tissue evidence="8">Whole body</tissue>
    </source>
</reference>
<dbReference type="GO" id="GO:0006364">
    <property type="term" value="P:rRNA processing"/>
    <property type="evidence" value="ECO:0007669"/>
    <property type="project" value="TreeGrafter"/>
</dbReference>
<evidence type="ECO:0000313" key="9">
    <source>
        <dbReference type="Proteomes" id="UP001168972"/>
    </source>
</evidence>
<evidence type="ECO:0000256" key="4">
    <source>
        <dbReference type="ARBA" id="ARBA00018339"/>
    </source>
</evidence>
<evidence type="ECO:0000256" key="6">
    <source>
        <dbReference type="ARBA" id="ARBA00023242"/>
    </source>
</evidence>
<evidence type="ECO:0000256" key="2">
    <source>
        <dbReference type="ARBA" id="ARBA00004642"/>
    </source>
</evidence>
<comment type="caution">
    <text evidence="8">The sequence shown here is derived from an EMBL/GenBank/DDBJ whole genome shotgun (WGS) entry which is preliminary data.</text>
</comment>
<dbReference type="Pfam" id="PF07767">
    <property type="entry name" value="Nop53"/>
    <property type="match status" value="1"/>
</dbReference>
<dbReference type="Proteomes" id="UP001168972">
    <property type="component" value="Unassembled WGS sequence"/>
</dbReference>
<sequence length="129" mass="14971">MEETTKEIHKKRRRVSKKNKKSWRKHIDIKDVDKFLEDKRLEERLGNPFDVRSNEELFVVDVAPNDSKSIKFNSKAAYRQALRAAEPRCYASLKPHSAVAPFNKVNIKIKSSKKVTKLDQGEEVCKSKS</sequence>
<keyword evidence="6" id="KW-0539">Nucleus</keyword>
<evidence type="ECO:0000256" key="7">
    <source>
        <dbReference type="SAM" id="MobiDB-lite"/>
    </source>
</evidence>
<dbReference type="GO" id="GO:0005730">
    <property type="term" value="C:nucleolus"/>
    <property type="evidence" value="ECO:0007669"/>
    <property type="project" value="UniProtKB-SubCell"/>
</dbReference>
<keyword evidence="5" id="KW-0690">Ribosome biogenesis</keyword>
<dbReference type="PANTHER" id="PTHR14211:SF7">
    <property type="entry name" value="RIBOSOME BIOGENESIS PROTEIN NOP53"/>
    <property type="match status" value="1"/>
</dbReference>